<protein>
    <recommendedName>
        <fullName evidence="8">Zinc finger PHD-type domain-containing protein</fullName>
    </recommendedName>
</protein>
<sequence length="708" mass="78116">MLRPGVFAPSPSPAATSARKANDLPDIPSIHAIDMSDESATDNVWAGNDHPPPGMTTVSHRSRERSEVVEHNANPTEQDAPAVIAGLGEKMQALRSNVCKESASLAAQWRVIAAKTYLARYPLSVVFAWICWLFLAVLLVDSIIIGTRSISMPHYRIIAEEIANSNFHEATDFKRGELLEMRLSKRLFETHLQCLARAITAADDHYGDLPYQSVKEIIDDTVWWAQDECNRLTFTPEVPPTGWYRVWRTLTNTAEVILHRCKDAVGALFKANKRSIPEQDAVGLLSLPLGFRIECSGNSFSICRLFSTVRPSTDAINRLSKQGNFLKQRYLNLRRLVRGLTRIHALGDKARRSIPLMTLLGITTGTIAAWDAILNDNTIGWKICRNSVMCLGAAVLILLAYFRHQRLADNDYFSTSITTTSLIIHVVVVILSVVSVIAQWFSYPYILPRLSEALHDIRRIYFGTSDQGPNEVEAGQHNEPDTDTDESTDKELNGEPNDERVFNESGDHVELACKPASETLKPSSIGINPESPFYQDVQRMREHLHKEQATSKLGPQPFHLKDTSFGGNQDKGVSKSPDGDSGWTIIPQAGSESVGSARLDASHHDEKVIDELTEALTEGEEGESVEGSTKDISKDKTSKSYTGTVKCSVCGIDGLEVSLLPCNNADCPLQWTHLKCAGVVLGAGKPVNQQHLAIWSCPMCGNTVEHAD</sequence>
<organism evidence="6 7">
    <name type="scientific">Bimuria novae-zelandiae CBS 107.79</name>
    <dbReference type="NCBI Taxonomy" id="1447943"/>
    <lineage>
        <taxon>Eukaryota</taxon>
        <taxon>Fungi</taxon>
        <taxon>Dikarya</taxon>
        <taxon>Ascomycota</taxon>
        <taxon>Pezizomycotina</taxon>
        <taxon>Dothideomycetes</taxon>
        <taxon>Pleosporomycetidae</taxon>
        <taxon>Pleosporales</taxon>
        <taxon>Massarineae</taxon>
        <taxon>Didymosphaeriaceae</taxon>
        <taxon>Bimuria</taxon>
    </lineage>
</organism>
<keyword evidence="3" id="KW-0862">Zinc</keyword>
<keyword evidence="2" id="KW-0863">Zinc-finger</keyword>
<evidence type="ECO:0000256" key="3">
    <source>
        <dbReference type="ARBA" id="ARBA00022833"/>
    </source>
</evidence>
<feature type="compositionally biased region" description="Basic and acidic residues" evidence="4">
    <location>
        <begin position="487"/>
        <end position="503"/>
    </location>
</feature>
<keyword evidence="7" id="KW-1185">Reference proteome</keyword>
<proteinExistence type="predicted"/>
<feature type="region of interest" description="Disordered" evidence="4">
    <location>
        <begin position="548"/>
        <end position="602"/>
    </location>
</feature>
<keyword evidence="1" id="KW-0479">Metal-binding</keyword>
<name>A0A6A5UKB3_9PLEO</name>
<dbReference type="InterPro" id="IPR019786">
    <property type="entry name" value="Zinc_finger_PHD-type_CS"/>
</dbReference>
<evidence type="ECO:0000256" key="2">
    <source>
        <dbReference type="ARBA" id="ARBA00022771"/>
    </source>
</evidence>
<keyword evidence="5" id="KW-0472">Membrane</keyword>
<dbReference type="OrthoDB" id="3801569at2759"/>
<dbReference type="SUPFAM" id="SSF57903">
    <property type="entry name" value="FYVE/PHD zinc finger"/>
    <property type="match status" value="1"/>
</dbReference>
<dbReference type="EMBL" id="ML976767">
    <property type="protein sequence ID" value="KAF1965178.1"/>
    <property type="molecule type" value="Genomic_DNA"/>
</dbReference>
<evidence type="ECO:0000256" key="5">
    <source>
        <dbReference type="SAM" id="Phobius"/>
    </source>
</evidence>
<evidence type="ECO:0000313" key="7">
    <source>
        <dbReference type="Proteomes" id="UP000800036"/>
    </source>
</evidence>
<dbReference type="PROSITE" id="PS01359">
    <property type="entry name" value="ZF_PHD_1"/>
    <property type="match status" value="1"/>
</dbReference>
<dbReference type="InterPro" id="IPR011011">
    <property type="entry name" value="Znf_FYVE_PHD"/>
</dbReference>
<dbReference type="GO" id="GO:0008270">
    <property type="term" value="F:zinc ion binding"/>
    <property type="evidence" value="ECO:0007669"/>
    <property type="project" value="UniProtKB-KW"/>
</dbReference>
<keyword evidence="5" id="KW-0812">Transmembrane</keyword>
<gene>
    <name evidence="6" type="ORF">BU23DRAFT_34558</name>
</gene>
<evidence type="ECO:0008006" key="8">
    <source>
        <dbReference type="Google" id="ProtNLM"/>
    </source>
</evidence>
<feature type="transmembrane region" description="Helical" evidence="5">
    <location>
        <begin position="354"/>
        <end position="373"/>
    </location>
</feature>
<evidence type="ECO:0000256" key="1">
    <source>
        <dbReference type="ARBA" id="ARBA00022723"/>
    </source>
</evidence>
<feature type="compositionally biased region" description="Acidic residues" evidence="4">
    <location>
        <begin position="615"/>
        <end position="624"/>
    </location>
</feature>
<dbReference type="Proteomes" id="UP000800036">
    <property type="component" value="Unassembled WGS sequence"/>
</dbReference>
<feature type="transmembrane region" description="Helical" evidence="5">
    <location>
        <begin position="379"/>
        <end position="402"/>
    </location>
</feature>
<evidence type="ECO:0000313" key="6">
    <source>
        <dbReference type="EMBL" id="KAF1965178.1"/>
    </source>
</evidence>
<feature type="region of interest" description="Disordered" evidence="4">
    <location>
        <begin position="615"/>
        <end position="635"/>
    </location>
</feature>
<reference evidence="6" key="1">
    <citation type="journal article" date="2020" name="Stud. Mycol.">
        <title>101 Dothideomycetes genomes: a test case for predicting lifestyles and emergence of pathogens.</title>
        <authorList>
            <person name="Haridas S."/>
            <person name="Albert R."/>
            <person name="Binder M."/>
            <person name="Bloem J."/>
            <person name="Labutti K."/>
            <person name="Salamov A."/>
            <person name="Andreopoulos B."/>
            <person name="Baker S."/>
            <person name="Barry K."/>
            <person name="Bills G."/>
            <person name="Bluhm B."/>
            <person name="Cannon C."/>
            <person name="Castanera R."/>
            <person name="Culley D."/>
            <person name="Daum C."/>
            <person name="Ezra D."/>
            <person name="Gonzalez J."/>
            <person name="Henrissat B."/>
            <person name="Kuo A."/>
            <person name="Liang C."/>
            <person name="Lipzen A."/>
            <person name="Lutzoni F."/>
            <person name="Magnuson J."/>
            <person name="Mondo S."/>
            <person name="Nolan M."/>
            <person name="Ohm R."/>
            <person name="Pangilinan J."/>
            <person name="Park H.-J."/>
            <person name="Ramirez L."/>
            <person name="Alfaro M."/>
            <person name="Sun H."/>
            <person name="Tritt A."/>
            <person name="Yoshinaga Y."/>
            <person name="Zwiers L.-H."/>
            <person name="Turgeon B."/>
            <person name="Goodwin S."/>
            <person name="Spatafora J."/>
            <person name="Crous P."/>
            <person name="Grigoriev I."/>
        </authorList>
    </citation>
    <scope>NUCLEOTIDE SEQUENCE</scope>
    <source>
        <strain evidence="6">CBS 107.79</strain>
    </source>
</reference>
<dbReference type="Gene3D" id="3.30.40.10">
    <property type="entry name" value="Zinc/RING finger domain, C3HC4 (zinc finger)"/>
    <property type="match status" value="1"/>
</dbReference>
<feature type="transmembrane region" description="Helical" evidence="5">
    <location>
        <begin position="422"/>
        <end position="441"/>
    </location>
</feature>
<evidence type="ECO:0000256" key="4">
    <source>
        <dbReference type="SAM" id="MobiDB-lite"/>
    </source>
</evidence>
<accession>A0A6A5UKB3</accession>
<dbReference type="InterPro" id="IPR013083">
    <property type="entry name" value="Znf_RING/FYVE/PHD"/>
</dbReference>
<feature type="region of interest" description="Disordered" evidence="4">
    <location>
        <begin position="1"/>
        <end position="23"/>
    </location>
</feature>
<keyword evidence="5" id="KW-1133">Transmembrane helix</keyword>
<feature type="region of interest" description="Disordered" evidence="4">
    <location>
        <begin position="465"/>
        <end position="503"/>
    </location>
</feature>
<dbReference type="AlphaFoldDB" id="A0A6A5UKB3"/>
<feature type="transmembrane region" description="Helical" evidence="5">
    <location>
        <begin position="126"/>
        <end position="146"/>
    </location>
</feature>